<reference evidence="1" key="2">
    <citation type="journal article" date="2024" name="Plant">
        <title>Genomic evolution and insights into agronomic trait innovations of Sesamum species.</title>
        <authorList>
            <person name="Miao H."/>
            <person name="Wang L."/>
            <person name="Qu L."/>
            <person name="Liu H."/>
            <person name="Sun Y."/>
            <person name="Le M."/>
            <person name="Wang Q."/>
            <person name="Wei S."/>
            <person name="Zheng Y."/>
            <person name="Lin W."/>
            <person name="Duan Y."/>
            <person name="Cao H."/>
            <person name="Xiong S."/>
            <person name="Wang X."/>
            <person name="Wei L."/>
            <person name="Li C."/>
            <person name="Ma Q."/>
            <person name="Ju M."/>
            <person name="Zhao R."/>
            <person name="Li G."/>
            <person name="Mu C."/>
            <person name="Tian Q."/>
            <person name="Mei H."/>
            <person name="Zhang T."/>
            <person name="Gao T."/>
            <person name="Zhang H."/>
        </authorList>
    </citation>
    <scope>NUCLEOTIDE SEQUENCE</scope>
    <source>
        <strain evidence="1">KEN1</strain>
    </source>
</reference>
<accession>A0AAW2X359</accession>
<name>A0AAW2X359_9LAMI</name>
<dbReference type="AlphaFoldDB" id="A0AAW2X359"/>
<evidence type="ECO:0000313" key="1">
    <source>
        <dbReference type="EMBL" id="KAL0448632.1"/>
    </source>
</evidence>
<sequence>MGRPELLLPGRYWAVIGPLILLGPCTSFSPPHSKEEYPWLLLRVEFFVARRGISPSSCYTGYPSVFTVLLFQFPPSAFYGMSAR</sequence>
<comment type="caution">
    <text evidence="1">The sequence shown here is derived from an EMBL/GenBank/DDBJ whole genome shotgun (WGS) entry which is preliminary data.</text>
</comment>
<gene>
    <name evidence="1" type="ORF">Slati_1419600</name>
</gene>
<evidence type="ECO:0008006" key="2">
    <source>
        <dbReference type="Google" id="ProtNLM"/>
    </source>
</evidence>
<protein>
    <recommendedName>
        <fullName evidence="2">Secreted protein</fullName>
    </recommendedName>
</protein>
<dbReference type="EMBL" id="JACGWN010000005">
    <property type="protein sequence ID" value="KAL0448632.1"/>
    <property type="molecule type" value="Genomic_DNA"/>
</dbReference>
<organism evidence="1">
    <name type="scientific">Sesamum latifolium</name>
    <dbReference type="NCBI Taxonomy" id="2727402"/>
    <lineage>
        <taxon>Eukaryota</taxon>
        <taxon>Viridiplantae</taxon>
        <taxon>Streptophyta</taxon>
        <taxon>Embryophyta</taxon>
        <taxon>Tracheophyta</taxon>
        <taxon>Spermatophyta</taxon>
        <taxon>Magnoliopsida</taxon>
        <taxon>eudicotyledons</taxon>
        <taxon>Gunneridae</taxon>
        <taxon>Pentapetalae</taxon>
        <taxon>asterids</taxon>
        <taxon>lamiids</taxon>
        <taxon>Lamiales</taxon>
        <taxon>Pedaliaceae</taxon>
        <taxon>Sesamum</taxon>
    </lineage>
</organism>
<reference evidence="1" key="1">
    <citation type="submission" date="2020-06" db="EMBL/GenBank/DDBJ databases">
        <authorList>
            <person name="Li T."/>
            <person name="Hu X."/>
            <person name="Zhang T."/>
            <person name="Song X."/>
            <person name="Zhang H."/>
            <person name="Dai N."/>
            <person name="Sheng W."/>
            <person name="Hou X."/>
            <person name="Wei L."/>
        </authorList>
    </citation>
    <scope>NUCLEOTIDE SEQUENCE</scope>
    <source>
        <strain evidence="1">KEN1</strain>
        <tissue evidence="1">Leaf</tissue>
    </source>
</reference>
<proteinExistence type="predicted"/>